<feature type="domain" description="Vps72/YL1 C-terminal" evidence="3">
    <location>
        <begin position="358"/>
        <end position="387"/>
    </location>
</feature>
<dbReference type="Pfam" id="PF05764">
    <property type="entry name" value="YL1"/>
    <property type="match status" value="1"/>
</dbReference>
<feature type="region of interest" description="Disordered" evidence="2">
    <location>
        <begin position="136"/>
        <end position="246"/>
    </location>
</feature>
<name>A0AAV4M008_BABCB</name>
<dbReference type="SMART" id="SM00993">
    <property type="entry name" value="YL1_C"/>
    <property type="match status" value="1"/>
</dbReference>
<dbReference type="PANTHER" id="PTHR13275">
    <property type="entry name" value="YL-1 PROTEIN TRANSCRIPTION FACTOR-LIKE 1"/>
    <property type="match status" value="1"/>
</dbReference>
<comment type="caution">
    <text evidence="4">The sequence shown here is derived from an EMBL/GenBank/DDBJ whole genome shotgun (WGS) entry which is preliminary data.</text>
</comment>
<dbReference type="Pfam" id="PF08265">
    <property type="entry name" value="YL1_C"/>
    <property type="match status" value="1"/>
</dbReference>
<evidence type="ECO:0000256" key="1">
    <source>
        <dbReference type="ARBA" id="ARBA00006832"/>
    </source>
</evidence>
<protein>
    <submittedName>
        <fullName evidence="4">YL1 nuclear protein</fullName>
    </submittedName>
</protein>
<feature type="compositionally biased region" description="Acidic residues" evidence="2">
    <location>
        <begin position="100"/>
        <end position="110"/>
    </location>
</feature>
<organism evidence="4 5">
    <name type="scientific">Babesia caballi</name>
    <dbReference type="NCBI Taxonomy" id="5871"/>
    <lineage>
        <taxon>Eukaryota</taxon>
        <taxon>Sar</taxon>
        <taxon>Alveolata</taxon>
        <taxon>Apicomplexa</taxon>
        <taxon>Aconoidasida</taxon>
        <taxon>Piroplasmida</taxon>
        <taxon>Babesiidae</taxon>
        <taxon>Babesia</taxon>
    </lineage>
</organism>
<gene>
    <name evidence="4" type="ORF">BcabD6B2_46520</name>
</gene>
<dbReference type="Proteomes" id="UP001497744">
    <property type="component" value="Unassembled WGS sequence"/>
</dbReference>
<evidence type="ECO:0000259" key="3">
    <source>
        <dbReference type="SMART" id="SM00993"/>
    </source>
</evidence>
<evidence type="ECO:0000256" key="2">
    <source>
        <dbReference type="SAM" id="MobiDB-lite"/>
    </source>
</evidence>
<dbReference type="GeneID" id="94196698"/>
<evidence type="ECO:0000313" key="4">
    <source>
        <dbReference type="EMBL" id="GIX65217.1"/>
    </source>
</evidence>
<feature type="compositionally biased region" description="Acidic residues" evidence="2">
    <location>
        <begin position="12"/>
        <end position="53"/>
    </location>
</feature>
<feature type="region of interest" description="Disordered" evidence="2">
    <location>
        <begin position="1"/>
        <end position="72"/>
    </location>
</feature>
<accession>A0AAV4M008</accession>
<feature type="compositionally biased region" description="Basic and acidic residues" evidence="2">
    <location>
        <begin position="173"/>
        <end position="190"/>
    </location>
</feature>
<dbReference type="RefSeq" id="XP_067717286.1">
    <property type="nucleotide sequence ID" value="XM_067861185.1"/>
</dbReference>
<feature type="compositionally biased region" description="Basic and acidic residues" evidence="2">
    <location>
        <begin position="213"/>
        <end position="229"/>
    </location>
</feature>
<keyword evidence="5" id="KW-1185">Reference proteome</keyword>
<comment type="similarity">
    <text evidence="1">Belongs to the VPS72/YL1 family.</text>
</comment>
<evidence type="ECO:0000313" key="5">
    <source>
        <dbReference type="Proteomes" id="UP001497744"/>
    </source>
</evidence>
<dbReference type="PANTHER" id="PTHR13275:SF4">
    <property type="entry name" value="VACUOLAR PROTEIN SORTING-ASSOCIATED PROTEIN 72 HOMOLOG"/>
    <property type="match status" value="1"/>
</dbReference>
<dbReference type="AlphaFoldDB" id="A0AAV4M008"/>
<feature type="region of interest" description="Disordered" evidence="2">
    <location>
        <begin position="100"/>
        <end position="121"/>
    </location>
</feature>
<proteinExistence type="inferred from homology"/>
<dbReference type="GO" id="GO:0005634">
    <property type="term" value="C:nucleus"/>
    <property type="evidence" value="ECO:0007669"/>
    <property type="project" value="TreeGrafter"/>
</dbReference>
<reference evidence="4 5" key="1">
    <citation type="submission" date="2021-06" db="EMBL/GenBank/DDBJ databases">
        <title>Genome sequence of Babesia caballi.</title>
        <authorList>
            <person name="Yamagishi J."/>
            <person name="Kidaka T."/>
            <person name="Ochi A."/>
        </authorList>
    </citation>
    <scope>NUCLEOTIDE SEQUENCE [LARGE SCALE GENOMIC DNA]</scope>
    <source>
        <strain evidence="4">USDA-D6B2</strain>
    </source>
</reference>
<dbReference type="InterPro" id="IPR013272">
    <property type="entry name" value="Vps72/YL1_C"/>
</dbReference>
<dbReference type="EMBL" id="BPLF01000004">
    <property type="protein sequence ID" value="GIX65217.1"/>
    <property type="molecule type" value="Genomic_DNA"/>
</dbReference>
<dbReference type="InterPro" id="IPR046757">
    <property type="entry name" value="YL1_N"/>
</dbReference>
<sequence length="417" mass="47858">MPRQRRRSAASEPEEAEEEPELETAAEGDSEDYSSEQEEDEDEDEDSEDESSFDEMSVGVALELPRRENRGKKYTKLVGEELEKDQQFWGHATWEEEAVDEDYNCSEGEEQYAYSTDSDFDDPETDVGFAVCFVHAPQKSDEEVDESQFKERKKKTRGTYVDPALRRSKLVRKAVEKQTADKRRGEEGPRPKRQAPPPAVVPVDRSVRASTKWKTEAANELERRRDTSKVESGAAAAQKKAPAKKRLTQEQLMAMALKTEAANARSLESLKAWEDEKKQYDEIKKWNYKGNYDIWVCWNSLLSVVNKAADADPDAPPMPSTHVVEKPLELYMFTSGKAPEYYTEQEAARLSRRQRRRPRCAITGRPARYVDPLTGHYYSGGDTFNILRMLHHDKANRRLAAELNHIEKMLDNLPNLR</sequence>